<keyword evidence="4" id="KW-1185">Reference proteome</keyword>
<evidence type="ECO:0000313" key="3">
    <source>
        <dbReference type="EMBL" id="KAF7632499.1"/>
    </source>
</evidence>
<proteinExistence type="predicted"/>
<dbReference type="EMBL" id="JABEBT010000101">
    <property type="protein sequence ID" value="KAF7632499.1"/>
    <property type="molecule type" value="Genomic_DNA"/>
</dbReference>
<evidence type="ECO:0000256" key="2">
    <source>
        <dbReference type="SAM" id="Phobius"/>
    </source>
</evidence>
<comment type="caution">
    <text evidence="3">The sequence shown here is derived from an EMBL/GenBank/DDBJ whole genome shotgun (WGS) entry which is preliminary data.</text>
</comment>
<keyword evidence="2" id="KW-1133">Transmembrane helix</keyword>
<feature type="transmembrane region" description="Helical" evidence="2">
    <location>
        <begin position="35"/>
        <end position="54"/>
    </location>
</feature>
<feature type="region of interest" description="Disordered" evidence="1">
    <location>
        <begin position="384"/>
        <end position="404"/>
    </location>
</feature>
<accession>A0A8S9ZGY5</accession>
<dbReference type="OrthoDB" id="5907216at2759"/>
<evidence type="ECO:0000256" key="1">
    <source>
        <dbReference type="SAM" id="MobiDB-lite"/>
    </source>
</evidence>
<sequence length="637" mass="75932">MFDLNNSAMQNLKNKSNFFNKNIVKNLKILSMKKLNILLILKLFLPFIIGYPNLDISNLPSPLKNVVNNVSQEISIFTNPTLSNQTFDLLEQNYKELIEAEENKTNLINLAVNKISVLSNIYLIELIFERTKSENYQILKFIYNIFGYNYSFNYLLCLTLFQRQKYNEIVHKHLERETGIYCSPYKFNKTAKIVKDNFDLIQEGNYIINRQSFQNYLSLMDDNKLNITLERFFRIFGRGRTHSILKIYQELFLPVNKLDPVSFSYLYSHYFETNSIVEKWRMKVVIDEYIYKEWIEEYKKENRSDKRKLEGIDEYWNKIFENYWSKDRTLQNCEDSNDQEYEKELLEQVFLNSKNYALTRLENPNFLQFAKDEFIEEIAEKTRKTKKGKPQGIKRPDRGKNVQNNRKMHAQKLIKLIKEKDNFNLKEEHEDLFNENIKNIIQNIKKKADSLIMLTDIENFNKLNYLVQTEKEIGNNNLKNIENINENLLKAETGIIIKEHGEIIENENVLEKEPIKNEIKEQIEDNKIINELTTKIKVINEESVSPIKEIERFQDSLDTTKKSRRKKKLKHQMEQITNSSKILFNDSEKLSLQKESKIKEQKIESNKEIEENINESEYEISLGLTKFYLEKILGMEY</sequence>
<reference evidence="3" key="1">
    <citation type="journal article" date="2020" name="Ecol. Evol.">
        <title>Genome structure and content of the rice root-knot nematode (Meloidogyne graminicola).</title>
        <authorList>
            <person name="Phan N.T."/>
            <person name="Danchin E.G.J."/>
            <person name="Klopp C."/>
            <person name="Perfus-Barbeoch L."/>
            <person name="Kozlowski D.K."/>
            <person name="Koutsovoulos G.D."/>
            <person name="Lopez-Roques C."/>
            <person name="Bouchez O."/>
            <person name="Zahm M."/>
            <person name="Besnard G."/>
            <person name="Bellafiore S."/>
        </authorList>
    </citation>
    <scope>NUCLEOTIDE SEQUENCE</scope>
    <source>
        <strain evidence="3">VN-18</strain>
    </source>
</reference>
<keyword evidence="2" id="KW-0812">Transmembrane</keyword>
<dbReference type="AlphaFoldDB" id="A0A8S9ZGY5"/>
<keyword evidence="2" id="KW-0472">Membrane</keyword>
<organism evidence="3 4">
    <name type="scientific">Meloidogyne graminicola</name>
    <dbReference type="NCBI Taxonomy" id="189291"/>
    <lineage>
        <taxon>Eukaryota</taxon>
        <taxon>Metazoa</taxon>
        <taxon>Ecdysozoa</taxon>
        <taxon>Nematoda</taxon>
        <taxon>Chromadorea</taxon>
        <taxon>Rhabditida</taxon>
        <taxon>Tylenchina</taxon>
        <taxon>Tylenchomorpha</taxon>
        <taxon>Tylenchoidea</taxon>
        <taxon>Meloidogynidae</taxon>
        <taxon>Meloidogyninae</taxon>
        <taxon>Meloidogyne</taxon>
    </lineage>
</organism>
<gene>
    <name evidence="3" type="ORF">Mgra_00008097</name>
</gene>
<protein>
    <submittedName>
        <fullName evidence="3">Uncharacterized protein</fullName>
    </submittedName>
</protein>
<evidence type="ECO:0000313" key="4">
    <source>
        <dbReference type="Proteomes" id="UP000605970"/>
    </source>
</evidence>
<dbReference type="Proteomes" id="UP000605970">
    <property type="component" value="Unassembled WGS sequence"/>
</dbReference>
<name>A0A8S9ZGY5_9BILA</name>